<dbReference type="InterPro" id="IPR011604">
    <property type="entry name" value="PDDEXK-like_dom_sf"/>
</dbReference>
<reference evidence="2" key="1">
    <citation type="journal article" date="2019" name="Int. J. Syst. Evol. Microbiol.">
        <title>The Global Catalogue of Microorganisms (GCM) 10K type strain sequencing project: providing services to taxonomists for standard genome sequencing and annotation.</title>
        <authorList>
            <consortium name="The Broad Institute Genomics Platform"/>
            <consortium name="The Broad Institute Genome Sequencing Center for Infectious Disease"/>
            <person name="Wu L."/>
            <person name="Ma J."/>
        </authorList>
    </citation>
    <scope>NUCLEOTIDE SEQUENCE [LARGE SCALE GENOMIC DNA]</scope>
    <source>
        <strain evidence="2">CGMCC 1.7030</strain>
    </source>
</reference>
<comment type="caution">
    <text evidence="1">The sequence shown here is derived from an EMBL/GenBank/DDBJ whole genome shotgun (WGS) entry which is preliminary data.</text>
</comment>
<dbReference type="Gene3D" id="3.90.320.10">
    <property type="match status" value="1"/>
</dbReference>
<proteinExistence type="predicted"/>
<dbReference type="Pfam" id="PF13366">
    <property type="entry name" value="PDDEXK_3"/>
    <property type="match status" value="1"/>
</dbReference>
<gene>
    <name evidence="1" type="ORF">ACFPIK_16845</name>
</gene>
<dbReference type="InterPro" id="IPR026350">
    <property type="entry name" value="GxxExxY"/>
</dbReference>
<organism evidence="1 2">
    <name type="scientific">Algoriphagus aquatilis</name>
    <dbReference type="NCBI Taxonomy" id="490186"/>
    <lineage>
        <taxon>Bacteria</taxon>
        <taxon>Pseudomonadati</taxon>
        <taxon>Bacteroidota</taxon>
        <taxon>Cytophagia</taxon>
        <taxon>Cytophagales</taxon>
        <taxon>Cyclobacteriaceae</taxon>
        <taxon>Algoriphagus</taxon>
    </lineage>
</organism>
<evidence type="ECO:0000313" key="2">
    <source>
        <dbReference type="Proteomes" id="UP001596163"/>
    </source>
</evidence>
<accession>A0ABW0C2N0</accession>
<sequence length="93" mass="10757">MGYELVKSGLIIEHQVGLPMIYEELKLDVGYRLDLLVEKKVIVEIKSVELLQNVHHLQIMTYLRLAKLKVGLLVNFNTDNLPKNIIRKINGYL</sequence>
<dbReference type="NCBIfam" id="TIGR04256">
    <property type="entry name" value="GxxExxY"/>
    <property type="match status" value="1"/>
</dbReference>
<protein>
    <submittedName>
        <fullName evidence="1">GxxExxY protein</fullName>
    </submittedName>
</protein>
<dbReference type="RefSeq" id="WP_377917394.1">
    <property type="nucleotide sequence ID" value="NZ_JBHSKS010000019.1"/>
</dbReference>
<evidence type="ECO:0000313" key="1">
    <source>
        <dbReference type="EMBL" id="MFC5193443.1"/>
    </source>
</evidence>
<dbReference type="EMBL" id="JBHSKS010000019">
    <property type="protein sequence ID" value="MFC5193443.1"/>
    <property type="molecule type" value="Genomic_DNA"/>
</dbReference>
<keyword evidence="2" id="KW-1185">Reference proteome</keyword>
<name>A0ABW0C2N0_9BACT</name>
<dbReference type="Proteomes" id="UP001596163">
    <property type="component" value="Unassembled WGS sequence"/>
</dbReference>